<dbReference type="NCBIfam" id="TIGR02580">
    <property type="entry name" value="cas_RAMP_Cmr4"/>
    <property type="match status" value="1"/>
</dbReference>
<sequence>MAQPSQHLIRVPSTYQLADLVLIEAVTHVHAGVGRAGGVVDLPVQRDEYGYPCIYASSLKGALKTALLWALVKEKNDLTLARRAVEALLGPEPEPEESFESSVAVLDARLVAMPVRSLRGVYAYVTSPVLLRSFLEYSRLYGASEKLVGDVESLLKEAERVARGSCLCVGDKDQLVVSELEGKIILLEELWLNPKQVQSGGELSKALGLDKPLLVLHDDEARHAIDRGLLRLTRVRLRRDTKTVEEGGLWSEEYVPAKTRFATVFLFKKPPLAEKFVTSLLGRQGEGEQGQQRVDDAAYLEALVKLGLLNDSTRKRVEEALQKNDLAGATAHLASSVRERVKELLANHLKGYVVLGGHETIGKGIVRLQVVSA</sequence>
<dbReference type="InterPro" id="IPR005537">
    <property type="entry name" value="RAMP_III_fam"/>
</dbReference>
<dbReference type="GO" id="GO:0051607">
    <property type="term" value="P:defense response to virus"/>
    <property type="evidence" value="ECO:0007669"/>
    <property type="project" value="UniProtKB-KW"/>
</dbReference>
<dbReference type="InterPro" id="IPR013410">
    <property type="entry name" value="CRISPR-assoc_RAMP_Cmr4"/>
</dbReference>
<accession>A0A7C4H6K4</accession>
<dbReference type="PANTHER" id="PTHR36700:SF1">
    <property type="entry name" value="CRISPR SYSTEM CMR SUBUNIT CMR4"/>
    <property type="match status" value="1"/>
</dbReference>
<organism evidence="3">
    <name type="scientific">Thermofilum pendens</name>
    <dbReference type="NCBI Taxonomy" id="2269"/>
    <lineage>
        <taxon>Archaea</taxon>
        <taxon>Thermoproteota</taxon>
        <taxon>Thermoprotei</taxon>
        <taxon>Thermofilales</taxon>
        <taxon>Thermofilaceae</taxon>
        <taxon>Thermofilum</taxon>
    </lineage>
</organism>
<proteinExistence type="predicted"/>
<comment type="caution">
    <text evidence="3">The sequence shown here is derived from an EMBL/GenBank/DDBJ whole genome shotgun (WGS) entry which is preliminary data.</text>
</comment>
<feature type="domain" description="CRISPR type III-associated protein" evidence="2">
    <location>
        <begin position="23"/>
        <end position="365"/>
    </location>
</feature>
<protein>
    <submittedName>
        <fullName evidence="3">Type III-B CRISPR module RAMP protein Cmr4</fullName>
    </submittedName>
</protein>
<dbReference type="PANTHER" id="PTHR36700">
    <property type="entry name" value="CRISPR SYSTEM CMR SUBUNIT CMR4"/>
    <property type="match status" value="1"/>
</dbReference>
<dbReference type="Pfam" id="PF03787">
    <property type="entry name" value="RAMPs"/>
    <property type="match status" value="1"/>
</dbReference>
<reference evidence="3" key="1">
    <citation type="journal article" date="2020" name="mSystems">
        <title>Genome- and Community-Level Interaction Insights into Carbon Utilization and Element Cycling Functions of Hydrothermarchaeota in Hydrothermal Sediment.</title>
        <authorList>
            <person name="Zhou Z."/>
            <person name="Liu Y."/>
            <person name="Xu W."/>
            <person name="Pan J."/>
            <person name="Luo Z.H."/>
            <person name="Li M."/>
        </authorList>
    </citation>
    <scope>NUCLEOTIDE SEQUENCE</scope>
    <source>
        <strain evidence="3">SpSt-649</strain>
    </source>
</reference>
<name>A0A7C4H6K4_THEPE</name>
<evidence type="ECO:0000259" key="2">
    <source>
        <dbReference type="Pfam" id="PF03787"/>
    </source>
</evidence>
<dbReference type="EMBL" id="DTBQ01000124">
    <property type="protein sequence ID" value="HGM46990.1"/>
    <property type="molecule type" value="Genomic_DNA"/>
</dbReference>
<dbReference type="AlphaFoldDB" id="A0A7C4H6K4"/>
<evidence type="ECO:0000313" key="3">
    <source>
        <dbReference type="EMBL" id="HGM46990.1"/>
    </source>
</evidence>
<keyword evidence="1" id="KW-0051">Antiviral defense</keyword>
<gene>
    <name evidence="3" type="primary">cmr4</name>
    <name evidence="3" type="ORF">ENU21_04490</name>
</gene>
<evidence type="ECO:0000256" key="1">
    <source>
        <dbReference type="ARBA" id="ARBA00023118"/>
    </source>
</evidence>